<dbReference type="KEGG" id="ipc:IPA_01255"/>
<dbReference type="Pfam" id="PF10102">
    <property type="entry name" value="DUF2341"/>
    <property type="match status" value="1"/>
</dbReference>
<name>A0A977KBY7_9CREN</name>
<gene>
    <name evidence="2" type="ORF">IPA_01255</name>
</gene>
<evidence type="ECO:0000313" key="2">
    <source>
        <dbReference type="EMBL" id="UXD22061.1"/>
    </source>
</evidence>
<dbReference type="Proteomes" id="UP001063698">
    <property type="component" value="Chromosome"/>
</dbReference>
<dbReference type="EMBL" id="CP006868">
    <property type="protein sequence ID" value="UXD22061.1"/>
    <property type="molecule type" value="Genomic_DNA"/>
</dbReference>
<protein>
    <recommendedName>
        <fullName evidence="1">DUF2341 domain-containing protein</fullName>
    </recommendedName>
</protein>
<evidence type="ECO:0000259" key="1">
    <source>
        <dbReference type="Pfam" id="PF10102"/>
    </source>
</evidence>
<feature type="domain" description="DUF2341" evidence="1">
    <location>
        <begin position="73"/>
        <end position="129"/>
    </location>
</feature>
<proteinExistence type="predicted"/>
<sequence length="205" mass="22754">MKAIALSLLLVSLAFAQSYLMIVHNPNSQALTDFQVRAKLPSSLQGQAITIKDTSGNLVPFCYETLTGECTTDPAQGDEYIWVKIPSIPANGDTKLVIEVGVNGAVKGDKVFDFYDDFNEGYLDESKWARTIYAQVYKLGNSFLLEPQVESVPFGGNNYIYSVYYIYPNNIIEMDVTSRKANVGGTILLVRDPLLPYHLGIQHET</sequence>
<organism evidence="2 3">
    <name type="scientific">Ignicoccus pacificus DSM 13166</name>
    <dbReference type="NCBI Taxonomy" id="940294"/>
    <lineage>
        <taxon>Archaea</taxon>
        <taxon>Thermoproteota</taxon>
        <taxon>Thermoprotei</taxon>
        <taxon>Desulfurococcales</taxon>
        <taxon>Desulfurococcaceae</taxon>
        <taxon>Ignicoccus</taxon>
    </lineage>
</organism>
<reference evidence="2" key="1">
    <citation type="submission" date="2013-11" db="EMBL/GenBank/DDBJ databases">
        <title>Comparative genomics of Ignicoccus.</title>
        <authorList>
            <person name="Podar M."/>
        </authorList>
    </citation>
    <scope>NUCLEOTIDE SEQUENCE</scope>
    <source>
        <strain evidence="2">DSM 13166</strain>
    </source>
</reference>
<dbReference type="InterPro" id="IPR018765">
    <property type="entry name" value="DUF2341"/>
</dbReference>
<evidence type="ECO:0000313" key="3">
    <source>
        <dbReference type="Proteomes" id="UP001063698"/>
    </source>
</evidence>
<dbReference type="AlphaFoldDB" id="A0A977KBY7"/>
<keyword evidence="3" id="KW-1185">Reference proteome</keyword>
<accession>A0A977KBY7</accession>